<dbReference type="InterPro" id="IPR017441">
    <property type="entry name" value="Protein_kinase_ATP_BS"/>
</dbReference>
<evidence type="ECO:0000256" key="14">
    <source>
        <dbReference type="ARBA" id="ARBA00047558"/>
    </source>
</evidence>
<dbReference type="Pfam" id="PF08488">
    <property type="entry name" value="WAK"/>
    <property type="match status" value="1"/>
</dbReference>
<dbReference type="InterPro" id="IPR000719">
    <property type="entry name" value="Prot_kinase_dom"/>
</dbReference>
<dbReference type="FunFam" id="1.10.510.10:FF:000084">
    <property type="entry name" value="Wall-associated receptor kinase 2"/>
    <property type="match status" value="1"/>
</dbReference>
<evidence type="ECO:0000313" key="23">
    <source>
        <dbReference type="Proteomes" id="UP000327157"/>
    </source>
</evidence>
<keyword evidence="10 18" id="KW-1133">Transmembrane helix</keyword>
<dbReference type="GO" id="GO:0004674">
    <property type="term" value="F:protein serine/threonine kinase activity"/>
    <property type="evidence" value="ECO:0007669"/>
    <property type="project" value="UniProtKB-KW"/>
</dbReference>
<dbReference type="FunFam" id="2.10.25.10:FF:000068">
    <property type="entry name" value="Latent transforming growth factor beta binding protein 3"/>
    <property type="match status" value="1"/>
</dbReference>
<feature type="chain" id="PRO_5024433480" evidence="19">
    <location>
        <begin position="33"/>
        <end position="771"/>
    </location>
</feature>
<keyword evidence="11 18" id="KW-0472">Membrane</keyword>
<evidence type="ECO:0000256" key="17">
    <source>
        <dbReference type="PROSITE-ProRule" id="PRU10141"/>
    </source>
</evidence>
<evidence type="ECO:0000256" key="19">
    <source>
        <dbReference type="SAM" id="SignalP"/>
    </source>
</evidence>
<dbReference type="PROSITE" id="PS00107">
    <property type="entry name" value="PROTEIN_KINASE_ATP"/>
    <property type="match status" value="1"/>
</dbReference>
<dbReference type="CDD" id="cd00054">
    <property type="entry name" value="EGF_CA"/>
    <property type="match status" value="1"/>
</dbReference>
<reference evidence="22 23" key="3">
    <citation type="submission" date="2019-11" db="EMBL/GenBank/DDBJ databases">
        <title>A de novo genome assembly of a pear dwarfing rootstock.</title>
        <authorList>
            <person name="Wang F."/>
            <person name="Wang J."/>
            <person name="Li S."/>
            <person name="Zhang Y."/>
            <person name="Fang M."/>
            <person name="Ma L."/>
            <person name="Zhao Y."/>
            <person name="Jiang S."/>
        </authorList>
    </citation>
    <scope>NUCLEOTIDE SEQUENCE [LARGE SCALE GENOMIC DNA]</scope>
    <source>
        <strain evidence="22">S2</strain>
        <tissue evidence="22">Leaf</tissue>
    </source>
</reference>
<dbReference type="Pfam" id="PF07645">
    <property type="entry name" value="EGF_CA"/>
    <property type="match status" value="1"/>
</dbReference>
<dbReference type="GO" id="GO:0005886">
    <property type="term" value="C:plasma membrane"/>
    <property type="evidence" value="ECO:0007669"/>
    <property type="project" value="TreeGrafter"/>
</dbReference>
<evidence type="ECO:0000259" key="20">
    <source>
        <dbReference type="PROSITE" id="PS50011"/>
    </source>
</evidence>
<keyword evidence="4" id="KW-0808">Transferase</keyword>
<dbReference type="InterPro" id="IPR045274">
    <property type="entry name" value="WAK-like"/>
</dbReference>
<evidence type="ECO:0000256" key="7">
    <source>
        <dbReference type="ARBA" id="ARBA00022741"/>
    </source>
</evidence>
<keyword evidence="13" id="KW-0325">Glycoprotein</keyword>
<reference evidence="23" key="2">
    <citation type="submission" date="2019-10" db="EMBL/GenBank/DDBJ databases">
        <title>A de novo genome assembly of a pear dwarfing rootstock.</title>
        <authorList>
            <person name="Wang F."/>
            <person name="Wang J."/>
            <person name="Li S."/>
            <person name="Zhang Y."/>
            <person name="Fang M."/>
            <person name="Ma L."/>
            <person name="Zhao Y."/>
            <person name="Jiang S."/>
        </authorList>
    </citation>
    <scope>NUCLEOTIDE SEQUENCE [LARGE SCALE GENOMIC DNA]</scope>
</reference>
<comment type="caution">
    <text evidence="22">The sequence shown here is derived from an EMBL/GenBank/DDBJ whole genome shotgun (WGS) entry which is preliminary data.</text>
</comment>
<comment type="catalytic activity">
    <reaction evidence="14">
        <text>L-seryl-[protein] + ATP = O-phospho-L-seryl-[protein] + ADP + H(+)</text>
        <dbReference type="Rhea" id="RHEA:17989"/>
        <dbReference type="Rhea" id="RHEA-COMP:9863"/>
        <dbReference type="Rhea" id="RHEA-COMP:11604"/>
        <dbReference type="ChEBI" id="CHEBI:15378"/>
        <dbReference type="ChEBI" id="CHEBI:29999"/>
        <dbReference type="ChEBI" id="CHEBI:30616"/>
        <dbReference type="ChEBI" id="CHEBI:83421"/>
        <dbReference type="ChEBI" id="CHEBI:456216"/>
    </reaction>
</comment>
<keyword evidence="8 22" id="KW-0418">Kinase</keyword>
<reference evidence="22 23" key="1">
    <citation type="submission" date="2019-09" db="EMBL/GenBank/DDBJ databases">
        <authorList>
            <person name="Ou C."/>
        </authorList>
    </citation>
    <scope>NUCLEOTIDE SEQUENCE [LARGE SCALE GENOMIC DNA]</scope>
    <source>
        <strain evidence="22">S2</strain>
        <tissue evidence="22">Leaf</tissue>
    </source>
</reference>
<dbReference type="SUPFAM" id="SSF56112">
    <property type="entry name" value="Protein kinase-like (PK-like)"/>
    <property type="match status" value="1"/>
</dbReference>
<sequence length="771" mass="85589">MALHRRMHILHLSSVMVVVVTILLGTPTPTTAQSLLPPQLALHDCPDHCGNLTIPYPFGIGDGCYLDRRFEITCNISTQPPTAFFMRGNVEITSISLYDGEVQIRQFAASDCYDAHGNPTETNSPELSVPPPYTISETKNVFVAVGCDTYAFFKGYRGEEKYTTGCMSICDNLGNAIDQRDTCSGVGCCQTKIPGGLKNQTVTLGSFYNYTKERDISRCSYAFLVQEGEFNFKYTSLRELNKKAQVPEILDWKIENGTELCNIAAKNDSTFACKANSFCHNRTSGSICRCLPGYEGNPYLPDGCQDIDECKAPDYCGNGTCINTPGGHYCQCPIGYKYGDLDKKSCIKDNGRAKLGLLLIISIGASGGFLLLLSGSSWIYWGMQRRKFLKLKEKYFKENGGLLLQQKIASQGGSVETTKIFRAEELEKATNNYHESRILGEGGYGIVYKGILAADNNKVVAIKKSKICVPTQKEQFVNELIVLSQINHRNVVRLLGCCLESEVPLLVYEFVAHGTLFEHIHGKKRKGSSFSLELRLKIAAETAGALAYLHSSALMQIIHRDVKTTNILLEENYTAKVSDFGASRLIPLDQAQLATLVQGTFGYLDPEYFLTNQLTDKSDVFSFGVVLMELLTSKRALAFDRPEAERNLASFFVCLMKEDRLNEILDDDILNERNIETLKTVANLAKRCVRLKGEDRPTMKEVAMELEGMRITEKHAWGKAEIFSEETECLLGPVNSDAYPVDVRADCGPSTGTAIGYDSMQIQFTPYDDGR</sequence>
<dbReference type="Pfam" id="PF13947">
    <property type="entry name" value="GUB_WAK_bind"/>
    <property type="match status" value="1"/>
</dbReference>
<dbReference type="Gene3D" id="2.10.25.10">
    <property type="entry name" value="Laminin"/>
    <property type="match status" value="2"/>
</dbReference>
<feature type="signal peptide" evidence="19">
    <location>
        <begin position="1"/>
        <end position="32"/>
    </location>
</feature>
<evidence type="ECO:0000256" key="15">
    <source>
        <dbReference type="ARBA" id="ARBA00047951"/>
    </source>
</evidence>
<dbReference type="InterPro" id="IPR013695">
    <property type="entry name" value="WAK"/>
</dbReference>
<evidence type="ECO:0000313" key="22">
    <source>
        <dbReference type="EMBL" id="KAB2601566.1"/>
    </source>
</evidence>
<gene>
    <name evidence="22" type="ORF">D8674_002571</name>
</gene>
<evidence type="ECO:0000256" key="13">
    <source>
        <dbReference type="ARBA" id="ARBA00023180"/>
    </source>
</evidence>
<dbReference type="EMBL" id="SMOL01000695">
    <property type="protein sequence ID" value="KAB2601566.1"/>
    <property type="molecule type" value="Genomic_DNA"/>
</dbReference>
<evidence type="ECO:0000256" key="5">
    <source>
        <dbReference type="ARBA" id="ARBA00022692"/>
    </source>
</evidence>
<dbReference type="SMART" id="SM00179">
    <property type="entry name" value="EGF_CA"/>
    <property type="match status" value="1"/>
</dbReference>
<feature type="domain" description="Protein kinase" evidence="20">
    <location>
        <begin position="433"/>
        <end position="718"/>
    </location>
</feature>
<evidence type="ECO:0000256" key="8">
    <source>
        <dbReference type="ARBA" id="ARBA00022777"/>
    </source>
</evidence>
<dbReference type="GO" id="GO:0005524">
    <property type="term" value="F:ATP binding"/>
    <property type="evidence" value="ECO:0007669"/>
    <property type="project" value="UniProtKB-UniRule"/>
</dbReference>
<evidence type="ECO:0000256" key="18">
    <source>
        <dbReference type="SAM" id="Phobius"/>
    </source>
</evidence>
<dbReference type="InterPro" id="IPR001881">
    <property type="entry name" value="EGF-like_Ca-bd_dom"/>
</dbReference>
<comment type="catalytic activity">
    <reaction evidence="15">
        <text>L-threonyl-[protein] + ATP = O-phospho-L-threonyl-[protein] + ADP + H(+)</text>
        <dbReference type="Rhea" id="RHEA:46608"/>
        <dbReference type="Rhea" id="RHEA-COMP:11060"/>
        <dbReference type="Rhea" id="RHEA-COMP:11605"/>
        <dbReference type="ChEBI" id="CHEBI:15378"/>
        <dbReference type="ChEBI" id="CHEBI:30013"/>
        <dbReference type="ChEBI" id="CHEBI:30616"/>
        <dbReference type="ChEBI" id="CHEBI:61977"/>
        <dbReference type="ChEBI" id="CHEBI:456216"/>
    </reaction>
</comment>
<comment type="subcellular location">
    <subcellularLocation>
        <location evidence="1">Membrane</location>
        <topology evidence="1">Single-pass type I membrane protein</topology>
    </subcellularLocation>
</comment>
<comment type="caution">
    <text evidence="16">Lacks conserved residue(s) required for the propagation of feature annotation.</text>
</comment>
<dbReference type="GO" id="GO:0005509">
    <property type="term" value="F:calcium ion binding"/>
    <property type="evidence" value="ECO:0007669"/>
    <property type="project" value="InterPro"/>
</dbReference>
<evidence type="ECO:0000256" key="9">
    <source>
        <dbReference type="ARBA" id="ARBA00022840"/>
    </source>
</evidence>
<evidence type="ECO:0000256" key="4">
    <source>
        <dbReference type="ARBA" id="ARBA00022679"/>
    </source>
</evidence>
<dbReference type="Gene3D" id="3.30.200.20">
    <property type="entry name" value="Phosphorylase Kinase, domain 1"/>
    <property type="match status" value="1"/>
</dbReference>
<dbReference type="GO" id="GO:0007166">
    <property type="term" value="P:cell surface receptor signaling pathway"/>
    <property type="evidence" value="ECO:0007669"/>
    <property type="project" value="InterPro"/>
</dbReference>
<dbReference type="OrthoDB" id="1183980at2759"/>
<dbReference type="SMART" id="SM00220">
    <property type="entry name" value="S_TKc"/>
    <property type="match status" value="1"/>
</dbReference>
<dbReference type="InterPro" id="IPR008271">
    <property type="entry name" value="Ser/Thr_kinase_AS"/>
</dbReference>
<keyword evidence="9 17" id="KW-0067">ATP-binding</keyword>
<keyword evidence="7 17" id="KW-0547">Nucleotide-binding</keyword>
<evidence type="ECO:0000256" key="10">
    <source>
        <dbReference type="ARBA" id="ARBA00022989"/>
    </source>
</evidence>
<evidence type="ECO:0000256" key="12">
    <source>
        <dbReference type="ARBA" id="ARBA00023157"/>
    </source>
</evidence>
<evidence type="ECO:0000256" key="11">
    <source>
        <dbReference type="ARBA" id="ARBA00023136"/>
    </source>
</evidence>
<evidence type="ECO:0000259" key="21">
    <source>
        <dbReference type="PROSITE" id="PS50026"/>
    </source>
</evidence>
<keyword evidence="6 19" id="KW-0732">Signal</keyword>
<keyword evidence="3 16" id="KW-0245">EGF-like domain</keyword>
<dbReference type="PROSITE" id="PS50026">
    <property type="entry name" value="EGF_3"/>
    <property type="match status" value="1"/>
</dbReference>
<dbReference type="PANTHER" id="PTHR27005">
    <property type="entry name" value="WALL-ASSOCIATED RECEPTOR KINASE-LIKE 21"/>
    <property type="match status" value="1"/>
</dbReference>
<evidence type="ECO:0000256" key="16">
    <source>
        <dbReference type="PROSITE-ProRule" id="PRU00076"/>
    </source>
</evidence>
<feature type="binding site" evidence="17">
    <location>
        <position position="464"/>
    </location>
    <ligand>
        <name>ATP</name>
        <dbReference type="ChEBI" id="CHEBI:30616"/>
    </ligand>
</feature>
<dbReference type="InterPro" id="IPR000742">
    <property type="entry name" value="EGF"/>
</dbReference>
<dbReference type="PROSITE" id="PS50011">
    <property type="entry name" value="PROTEIN_KINASE_DOM"/>
    <property type="match status" value="1"/>
</dbReference>
<dbReference type="PANTHER" id="PTHR27005:SF468">
    <property type="entry name" value="OS01G0310500 PROTEIN"/>
    <property type="match status" value="1"/>
</dbReference>
<keyword evidence="22" id="KW-0675">Receptor</keyword>
<dbReference type="CDD" id="cd14066">
    <property type="entry name" value="STKc_IRAK"/>
    <property type="match status" value="1"/>
</dbReference>
<dbReference type="Proteomes" id="UP000327157">
    <property type="component" value="Chromosome 10"/>
</dbReference>
<evidence type="ECO:0000256" key="3">
    <source>
        <dbReference type="ARBA" id="ARBA00022536"/>
    </source>
</evidence>
<dbReference type="PROSITE" id="PS00108">
    <property type="entry name" value="PROTEIN_KINASE_ST"/>
    <property type="match status" value="1"/>
</dbReference>
<dbReference type="SMART" id="SM00181">
    <property type="entry name" value="EGF"/>
    <property type="match status" value="2"/>
</dbReference>
<dbReference type="GO" id="GO:0030247">
    <property type="term" value="F:polysaccharide binding"/>
    <property type="evidence" value="ECO:0007669"/>
    <property type="project" value="InterPro"/>
</dbReference>
<dbReference type="Pfam" id="PF07714">
    <property type="entry name" value="PK_Tyr_Ser-Thr"/>
    <property type="match status" value="1"/>
</dbReference>
<dbReference type="InterPro" id="IPR001245">
    <property type="entry name" value="Ser-Thr/Tyr_kinase_cat_dom"/>
</dbReference>
<dbReference type="SUPFAM" id="SSF57196">
    <property type="entry name" value="EGF/Laminin"/>
    <property type="match status" value="1"/>
</dbReference>
<feature type="transmembrane region" description="Helical" evidence="18">
    <location>
        <begin position="355"/>
        <end position="381"/>
    </location>
</feature>
<dbReference type="InterPro" id="IPR011009">
    <property type="entry name" value="Kinase-like_dom_sf"/>
</dbReference>
<keyword evidence="12" id="KW-1015">Disulfide bond</keyword>
<evidence type="ECO:0000256" key="6">
    <source>
        <dbReference type="ARBA" id="ARBA00022729"/>
    </source>
</evidence>
<feature type="domain" description="EGF-like" evidence="21">
    <location>
        <begin position="306"/>
        <end position="347"/>
    </location>
</feature>
<dbReference type="InterPro" id="IPR025287">
    <property type="entry name" value="WAK_GUB"/>
</dbReference>
<keyword evidence="23" id="KW-1185">Reference proteome</keyword>
<proteinExistence type="predicted"/>
<dbReference type="FunFam" id="3.30.200.20:FF:000043">
    <property type="entry name" value="Wall-associated receptor kinase 2"/>
    <property type="match status" value="1"/>
</dbReference>
<accession>A0A5N5FEP2</accession>
<organism evidence="22 23">
    <name type="scientific">Pyrus ussuriensis x Pyrus communis</name>
    <dbReference type="NCBI Taxonomy" id="2448454"/>
    <lineage>
        <taxon>Eukaryota</taxon>
        <taxon>Viridiplantae</taxon>
        <taxon>Streptophyta</taxon>
        <taxon>Embryophyta</taxon>
        <taxon>Tracheophyta</taxon>
        <taxon>Spermatophyta</taxon>
        <taxon>Magnoliopsida</taxon>
        <taxon>eudicotyledons</taxon>
        <taxon>Gunneridae</taxon>
        <taxon>Pentapetalae</taxon>
        <taxon>rosids</taxon>
        <taxon>fabids</taxon>
        <taxon>Rosales</taxon>
        <taxon>Rosaceae</taxon>
        <taxon>Amygdaloideae</taxon>
        <taxon>Maleae</taxon>
        <taxon>Pyrus</taxon>
    </lineage>
</organism>
<evidence type="ECO:0000256" key="1">
    <source>
        <dbReference type="ARBA" id="ARBA00004479"/>
    </source>
</evidence>
<dbReference type="InterPro" id="IPR049883">
    <property type="entry name" value="NOTCH1_EGF-like"/>
</dbReference>
<dbReference type="Gene3D" id="1.10.510.10">
    <property type="entry name" value="Transferase(Phosphotransferase) domain 1"/>
    <property type="match status" value="1"/>
</dbReference>
<evidence type="ECO:0000256" key="2">
    <source>
        <dbReference type="ARBA" id="ARBA00022527"/>
    </source>
</evidence>
<protein>
    <submittedName>
        <fullName evidence="22">Wall-associated receptor kinase 3-like</fullName>
    </submittedName>
</protein>
<name>A0A5N5FEP2_9ROSA</name>
<keyword evidence="5 18" id="KW-0812">Transmembrane</keyword>
<keyword evidence="2" id="KW-0723">Serine/threonine-protein kinase</keyword>
<dbReference type="AlphaFoldDB" id="A0A5N5FEP2"/>